<protein>
    <submittedName>
        <fullName evidence="1">Uncharacterized protein</fullName>
    </submittedName>
</protein>
<dbReference type="EMBL" id="BLVO01000016">
    <property type="protein sequence ID" value="GFM35147.1"/>
    <property type="molecule type" value="Genomic_DNA"/>
</dbReference>
<reference evidence="1 2" key="1">
    <citation type="submission" date="2020-05" db="EMBL/GenBank/DDBJ databases">
        <title>Draft genome sequence of Desulfovibrio sp. strain HN2T.</title>
        <authorList>
            <person name="Ueno A."/>
            <person name="Tamazawa S."/>
            <person name="Tamamura S."/>
            <person name="Murakami T."/>
            <person name="Kiyama T."/>
            <person name="Inomata H."/>
            <person name="Amano Y."/>
            <person name="Miyakawa K."/>
            <person name="Tamaki H."/>
            <person name="Naganuma T."/>
            <person name="Kaneko K."/>
        </authorList>
    </citation>
    <scope>NUCLEOTIDE SEQUENCE [LARGE SCALE GENOMIC DNA]</scope>
    <source>
        <strain evidence="1 2">HN2</strain>
    </source>
</reference>
<evidence type="ECO:0000313" key="2">
    <source>
        <dbReference type="Proteomes" id="UP000503840"/>
    </source>
</evidence>
<dbReference type="AlphaFoldDB" id="A0A7J0BN26"/>
<accession>A0A7J0BN26</accession>
<name>A0A7J0BN26_9BACT</name>
<dbReference type="Proteomes" id="UP000503840">
    <property type="component" value="Unassembled WGS sequence"/>
</dbReference>
<sequence>MTVTFCYRGKRDYILGADILDYVLQEASISIDASGYDFLVVKKAHGICRISDSSSVDADSGRVAALKIGSQEFSIFETDDKPVLRVVCDESSMSGFFTIDESGSCVNVSSPINNASFARSAVVAFKYLLNSILGNEGRSYLFVRLNMKAIPSASFAIRYARIVAKKFYEGVIVADGNEVGRIYFSEGVSNVGN</sequence>
<evidence type="ECO:0000313" key="1">
    <source>
        <dbReference type="EMBL" id="GFM35147.1"/>
    </source>
</evidence>
<keyword evidence="2" id="KW-1185">Reference proteome</keyword>
<proteinExistence type="predicted"/>
<comment type="caution">
    <text evidence="1">The sequence shown here is derived from an EMBL/GenBank/DDBJ whole genome shotgun (WGS) entry which is preliminary data.</text>
</comment>
<gene>
    <name evidence="1" type="ORF">DSM101010T_35120</name>
</gene>
<dbReference type="RefSeq" id="WP_174406774.1">
    <property type="nucleotide sequence ID" value="NZ_BLVO01000016.1"/>
</dbReference>
<organism evidence="1 2">
    <name type="scientific">Desulfovibrio subterraneus</name>
    <dbReference type="NCBI Taxonomy" id="2718620"/>
    <lineage>
        <taxon>Bacteria</taxon>
        <taxon>Pseudomonadati</taxon>
        <taxon>Thermodesulfobacteriota</taxon>
        <taxon>Desulfovibrionia</taxon>
        <taxon>Desulfovibrionales</taxon>
        <taxon>Desulfovibrionaceae</taxon>
        <taxon>Desulfovibrio</taxon>
    </lineage>
</organism>